<dbReference type="InterPro" id="IPR019190">
    <property type="entry name" value="EXOV"/>
</dbReference>
<evidence type="ECO:0000256" key="2">
    <source>
        <dbReference type="SAM" id="MobiDB-lite"/>
    </source>
</evidence>
<dbReference type="GO" id="GO:0036297">
    <property type="term" value="P:interstrand cross-link repair"/>
    <property type="evidence" value="ECO:0007669"/>
    <property type="project" value="TreeGrafter"/>
</dbReference>
<dbReference type="PANTHER" id="PTHR14464">
    <property type="entry name" value="EXONUCLEASE V"/>
    <property type="match status" value="1"/>
</dbReference>
<organism evidence="3 4">
    <name type="scientific">Sanghuangporus baumii</name>
    <name type="common">Phellinus baumii</name>
    <dbReference type="NCBI Taxonomy" id="108892"/>
    <lineage>
        <taxon>Eukaryota</taxon>
        <taxon>Fungi</taxon>
        <taxon>Dikarya</taxon>
        <taxon>Basidiomycota</taxon>
        <taxon>Agaricomycotina</taxon>
        <taxon>Agaricomycetes</taxon>
        <taxon>Hymenochaetales</taxon>
        <taxon>Hymenochaetaceae</taxon>
        <taxon>Sanghuangporus</taxon>
    </lineage>
</organism>
<keyword evidence="4" id="KW-1185">Reference proteome</keyword>
<dbReference type="Pfam" id="PF09810">
    <property type="entry name" value="Exo5"/>
    <property type="match status" value="2"/>
</dbReference>
<dbReference type="OrthoDB" id="354769at2759"/>
<reference evidence="3" key="1">
    <citation type="submission" date="2016-06" db="EMBL/GenBank/DDBJ databases">
        <title>Draft Genome sequence of the fungus Inonotus baumii.</title>
        <authorList>
            <person name="Zhu H."/>
            <person name="Lin W."/>
        </authorList>
    </citation>
    <scope>NUCLEOTIDE SEQUENCE</scope>
    <source>
        <strain evidence="3">821</strain>
    </source>
</reference>
<accession>A0A9Q5HW27</accession>
<dbReference type="GO" id="GO:0005739">
    <property type="term" value="C:mitochondrion"/>
    <property type="evidence" value="ECO:0007669"/>
    <property type="project" value="TreeGrafter"/>
</dbReference>
<dbReference type="GO" id="GO:0005634">
    <property type="term" value="C:nucleus"/>
    <property type="evidence" value="ECO:0007669"/>
    <property type="project" value="TreeGrafter"/>
</dbReference>
<feature type="region of interest" description="Disordered" evidence="2">
    <location>
        <begin position="358"/>
        <end position="386"/>
    </location>
</feature>
<dbReference type="AlphaFoldDB" id="A0A9Q5HW27"/>
<evidence type="ECO:0000313" key="4">
    <source>
        <dbReference type="Proteomes" id="UP000757232"/>
    </source>
</evidence>
<feature type="region of interest" description="Disordered" evidence="2">
    <location>
        <begin position="411"/>
        <end position="505"/>
    </location>
</feature>
<evidence type="ECO:0008006" key="5">
    <source>
        <dbReference type="Google" id="ProtNLM"/>
    </source>
</evidence>
<protein>
    <recommendedName>
        <fullName evidence="5">Exonuclease V</fullName>
    </recommendedName>
</protein>
<feature type="compositionally biased region" description="Basic and acidic residues" evidence="2">
    <location>
        <begin position="419"/>
        <end position="441"/>
    </location>
</feature>
<evidence type="ECO:0000256" key="1">
    <source>
        <dbReference type="ARBA" id="ARBA00009797"/>
    </source>
</evidence>
<dbReference type="PANTHER" id="PTHR14464:SF4">
    <property type="entry name" value="EXONUCLEASE V"/>
    <property type="match status" value="1"/>
</dbReference>
<comment type="caution">
    <text evidence="3">The sequence shown here is derived from an EMBL/GenBank/DDBJ whole genome shotgun (WGS) entry which is preliminary data.</text>
</comment>
<feature type="compositionally biased region" description="Polar residues" evidence="2">
    <location>
        <begin position="464"/>
        <end position="491"/>
    </location>
</feature>
<dbReference type="EMBL" id="LNZH02000195">
    <property type="protein sequence ID" value="OCB87070.1"/>
    <property type="molecule type" value="Genomic_DNA"/>
</dbReference>
<name>A0A9Q5HW27_SANBA</name>
<dbReference type="GO" id="GO:0045145">
    <property type="term" value="F:single-stranded DNA 5'-3' DNA exonuclease activity"/>
    <property type="evidence" value="ECO:0007669"/>
    <property type="project" value="InterPro"/>
</dbReference>
<proteinExistence type="inferred from homology"/>
<dbReference type="Proteomes" id="UP000757232">
    <property type="component" value="Unassembled WGS sequence"/>
</dbReference>
<sequence length="583" mass="64945">MTGYRILPGRNVLKTIFKELIASAKEADEIALALPMTGDESESAVKSPFVEFRQRQRGYLTVTDLIAPAWCEVQFDYGLRQFRNKPISKRPQSFVTPKGKEIKVEAKVAAKNEDILDKGKIVHKKLEREIHKEEVLIKVKRKEEIWALKLLDFLVRLKTIKATSVVRELPIWGIIQDHPVYGKIDELRLETSNLTNGPNNLTSQSKDGQTQTKLHSFLTNAKEIIHASFNAHSQIIHIIDNKTRQNASVPSHVDSLPSRLQLMLYWLMLTRALTTSDDGTSFSSFCARIGLRPARKFSGAFITEMASLIVENELSLHFLDAKCLEDMDFPYRETIKQLGLEVEGCVSKRLSVVYRLRRSSAKKPKSSSAMPGKTKKSTKSQDHEKNAVIVKAVAEESTLVVDEESIKLAPPMDGAVDTAEDKTLDAPCPKEVEEASIKRTSEMTGVDDGGDGNTSTRKRKRNGSHVSSAAMKTNSTQTTEVPIDTSTGENESSSQSDDDSPKRPSAFIIGTKKFQYDEGLLSAHLSSVLAWWHGKRPPNGVSIEDVGRCNSCEYKNGCEWREQKALETLEKAKAKSVATKTGL</sequence>
<evidence type="ECO:0000313" key="3">
    <source>
        <dbReference type="EMBL" id="OCB87070.1"/>
    </source>
</evidence>
<gene>
    <name evidence="3" type="ORF">A7U60_g5805</name>
</gene>
<comment type="similarity">
    <text evidence="1">Belongs to the EXO5 family.</text>
</comment>